<dbReference type="Proteomes" id="UP000824890">
    <property type="component" value="Unassembled WGS sequence"/>
</dbReference>
<evidence type="ECO:0000313" key="2">
    <source>
        <dbReference type="Proteomes" id="UP000824890"/>
    </source>
</evidence>
<comment type="caution">
    <text evidence="1">The sequence shown here is derived from an EMBL/GenBank/DDBJ whole genome shotgun (WGS) entry which is preliminary data.</text>
</comment>
<feature type="non-terminal residue" evidence="1">
    <location>
        <position position="1"/>
    </location>
</feature>
<gene>
    <name evidence="1" type="ORF">HID58_093930</name>
</gene>
<accession>A0ABQ7X9C7</accession>
<protein>
    <submittedName>
        <fullName evidence="1">Uncharacterized protein</fullName>
    </submittedName>
</protein>
<proteinExistence type="predicted"/>
<organism evidence="1 2">
    <name type="scientific">Brassica napus</name>
    <name type="common">Rape</name>
    <dbReference type="NCBI Taxonomy" id="3708"/>
    <lineage>
        <taxon>Eukaryota</taxon>
        <taxon>Viridiplantae</taxon>
        <taxon>Streptophyta</taxon>
        <taxon>Embryophyta</taxon>
        <taxon>Tracheophyta</taxon>
        <taxon>Spermatophyta</taxon>
        <taxon>Magnoliopsida</taxon>
        <taxon>eudicotyledons</taxon>
        <taxon>Gunneridae</taxon>
        <taxon>Pentapetalae</taxon>
        <taxon>rosids</taxon>
        <taxon>malvids</taxon>
        <taxon>Brassicales</taxon>
        <taxon>Brassicaceae</taxon>
        <taxon>Brassiceae</taxon>
        <taxon>Brassica</taxon>
    </lineage>
</organism>
<sequence length="207" mass="23032">RYAGGDGEEEGNRCRHRDIDTGEADCVSLKVTEEMIFILDIIRILRVMTLVDLLFVSKLMQQKVTKDEKCVRNLASYEGLSLENESLGLVLENQVTTAIFLSFNLAQAEEGATSVLDGLDTQRELTSQVKERRDREEELGGATSLYDDFVGVDKEAGLRENARVEVIVGERRNNLAGSRSVYFVKLGPGQSTETQSLGVLKDARLKE</sequence>
<name>A0ABQ7X9C7_BRANA</name>
<dbReference type="EMBL" id="JAGKQM010001049">
    <property type="protein sequence ID" value="KAH0852547.1"/>
    <property type="molecule type" value="Genomic_DNA"/>
</dbReference>
<reference evidence="1 2" key="1">
    <citation type="submission" date="2021-05" db="EMBL/GenBank/DDBJ databases">
        <title>Genome Assembly of Synthetic Allotetraploid Brassica napus Reveals Homoeologous Exchanges between Subgenomes.</title>
        <authorList>
            <person name="Davis J.T."/>
        </authorList>
    </citation>
    <scope>NUCLEOTIDE SEQUENCE [LARGE SCALE GENOMIC DNA]</scope>
    <source>
        <strain evidence="2">cv. Da-Ae</strain>
        <tissue evidence="1">Seedling</tissue>
    </source>
</reference>
<keyword evidence="2" id="KW-1185">Reference proteome</keyword>
<evidence type="ECO:0000313" key="1">
    <source>
        <dbReference type="EMBL" id="KAH0852547.1"/>
    </source>
</evidence>